<evidence type="ECO:0000313" key="4">
    <source>
        <dbReference type="Proteomes" id="UP000316621"/>
    </source>
</evidence>
<dbReference type="AlphaFoldDB" id="A0A4Y7LK23"/>
<protein>
    <recommendedName>
        <fullName evidence="2">Late embryogenesis abundant protein LEA-2 subgroup domain-containing protein</fullName>
    </recommendedName>
</protein>
<dbReference type="Gene3D" id="2.60.40.1820">
    <property type="match status" value="1"/>
</dbReference>
<dbReference type="NCBIfam" id="TIGR01640">
    <property type="entry name" value="F_box_assoc_1"/>
    <property type="match status" value="1"/>
</dbReference>
<dbReference type="Gramene" id="RZC85052">
    <property type="protein sequence ID" value="RZC85052"/>
    <property type="gene ID" value="C5167_047838"/>
</dbReference>
<proteinExistence type="predicted"/>
<feature type="transmembrane region" description="Helical" evidence="1">
    <location>
        <begin position="39"/>
        <end position="63"/>
    </location>
</feature>
<dbReference type="InterPro" id="IPR004864">
    <property type="entry name" value="LEA_2"/>
</dbReference>
<dbReference type="SUPFAM" id="SSF117070">
    <property type="entry name" value="LEA14-like"/>
    <property type="match status" value="1"/>
</dbReference>
<dbReference type="InterPro" id="IPR017451">
    <property type="entry name" value="F-box-assoc_interact_dom"/>
</dbReference>
<keyword evidence="1" id="KW-1133">Transmembrane helix</keyword>
<keyword evidence="1" id="KW-0812">Transmembrane</keyword>
<feature type="domain" description="Late embryogenesis abundant protein LEA-2 subgroup" evidence="2">
    <location>
        <begin position="92"/>
        <end position="180"/>
    </location>
</feature>
<reference evidence="3 4" key="1">
    <citation type="journal article" date="2018" name="Science">
        <title>The opium poppy genome and morphinan production.</title>
        <authorList>
            <person name="Guo L."/>
            <person name="Winzer T."/>
            <person name="Yang X."/>
            <person name="Li Y."/>
            <person name="Ning Z."/>
            <person name="He Z."/>
            <person name="Teodor R."/>
            <person name="Lu Y."/>
            <person name="Bowser T.A."/>
            <person name="Graham I.A."/>
            <person name="Ye K."/>
        </authorList>
    </citation>
    <scope>NUCLEOTIDE SEQUENCE [LARGE SCALE GENOMIC DNA]</scope>
    <source>
        <strain evidence="4">cv. HN1</strain>
        <tissue evidence="3">Leaves</tissue>
    </source>
</reference>
<sequence>MPEDEEIRSLSATNGRFNSQENEANAKGWKHRRKKYVKCCGFCTVTVLILVAVFLALLFTLFLRDPEIKTNKLTVVKLKSDLKFNVSLIADVSMKNPNAATFKYGNSTTVLYYKGNQIGEIPIPPGKAKPRRTQQMDLPFELDTAKLYTTPGIQSDAVSGVLDMTTKTRVVGKMKIFGITNNNIVVKMDFTEIPVDFAAAKMSKLKQVEEESTSGWSNLPEGLSDEIFLRLPGRRCVVKTEYFCIFNPLTKEFKEFTRPEEIYGDDVTYGFGYDTNTDDYKLVIISDYGGCFKIDIYTPRKDSWTSIQGDVGFSFRSRKGYNEIVVNMPLPENIMPPADYSGDVYKNVGVWGDCIGIACIWKSVKVDVWVMQEYGEKESWIKKYTITQLPSPPRKIPFWRPLWCFDNGKILVDNDREQLHLYDPTIKIVRLMVVRGMNMDNSRVSYVESIVSVGSGTYLKKPITDGVVKNSELQWLRPEHVRAKVRAPHPLRHLHCKKARNS</sequence>
<dbReference type="EMBL" id="CM010725">
    <property type="protein sequence ID" value="RZC85052.1"/>
    <property type="molecule type" value="Genomic_DNA"/>
</dbReference>
<name>A0A4Y7LK23_PAPSO</name>
<evidence type="ECO:0000256" key="1">
    <source>
        <dbReference type="SAM" id="Phobius"/>
    </source>
</evidence>
<dbReference type="Pfam" id="PF03168">
    <property type="entry name" value="LEA_2"/>
    <property type="match status" value="1"/>
</dbReference>
<accession>A0A4Y7LK23</accession>
<evidence type="ECO:0000313" key="3">
    <source>
        <dbReference type="EMBL" id="RZC85052.1"/>
    </source>
</evidence>
<gene>
    <name evidence="3" type="ORF">C5167_047838</name>
</gene>
<evidence type="ECO:0000259" key="2">
    <source>
        <dbReference type="Pfam" id="PF03168"/>
    </source>
</evidence>
<organism evidence="3 4">
    <name type="scientific">Papaver somniferum</name>
    <name type="common">Opium poppy</name>
    <dbReference type="NCBI Taxonomy" id="3469"/>
    <lineage>
        <taxon>Eukaryota</taxon>
        <taxon>Viridiplantae</taxon>
        <taxon>Streptophyta</taxon>
        <taxon>Embryophyta</taxon>
        <taxon>Tracheophyta</taxon>
        <taxon>Spermatophyta</taxon>
        <taxon>Magnoliopsida</taxon>
        <taxon>Ranunculales</taxon>
        <taxon>Papaveraceae</taxon>
        <taxon>Papaveroideae</taxon>
        <taxon>Papaver</taxon>
    </lineage>
</organism>
<keyword evidence="4" id="KW-1185">Reference proteome</keyword>
<keyword evidence="1" id="KW-0472">Membrane</keyword>
<dbReference type="PANTHER" id="PTHR31852">
    <property type="entry name" value="LATE EMBRYOGENESIS ABUNDANT (LEA) HYDROXYPROLINE-RICH GLYCOPROTEIN FAMILY"/>
    <property type="match status" value="1"/>
</dbReference>
<dbReference type="InterPro" id="IPR055301">
    <property type="entry name" value="Lea14-like_2"/>
</dbReference>
<dbReference type="Proteomes" id="UP000316621">
    <property type="component" value="Chromosome 11"/>
</dbReference>